<reference evidence="2" key="1">
    <citation type="journal article" date="2010" name="Science">
        <title>Plasticity of animal genome architecture unmasked by rapid evolution of a pelagic tunicate.</title>
        <authorList>
            <person name="Denoeud F."/>
            <person name="Henriet S."/>
            <person name="Mungpakdee S."/>
            <person name="Aury J.M."/>
            <person name="Da Silva C."/>
            <person name="Brinkmann H."/>
            <person name="Mikhaleva J."/>
            <person name="Olsen L.C."/>
            <person name="Jubin C."/>
            <person name="Canestro C."/>
            <person name="Bouquet J.M."/>
            <person name="Danks G."/>
            <person name="Poulain J."/>
            <person name="Campsteijn C."/>
            <person name="Adamski M."/>
            <person name="Cross I."/>
            <person name="Yadetie F."/>
            <person name="Muffato M."/>
            <person name="Louis A."/>
            <person name="Butcher S."/>
            <person name="Tsagkogeorga G."/>
            <person name="Konrad A."/>
            <person name="Singh S."/>
            <person name="Jensen M.F."/>
            <person name="Cong E.H."/>
            <person name="Eikeseth-Otteraa H."/>
            <person name="Noel B."/>
            <person name="Anthouard V."/>
            <person name="Porcel B.M."/>
            <person name="Kachouri-Lafond R."/>
            <person name="Nishino A."/>
            <person name="Ugolini M."/>
            <person name="Chourrout P."/>
            <person name="Nishida H."/>
            <person name="Aasland R."/>
            <person name="Huzurbazar S."/>
            <person name="Westhof E."/>
            <person name="Delsuc F."/>
            <person name="Lehrach H."/>
            <person name="Reinhardt R."/>
            <person name="Weissenbach J."/>
            <person name="Roy S.W."/>
            <person name="Artiguenave F."/>
            <person name="Postlethwait J.H."/>
            <person name="Manak J.R."/>
            <person name="Thompson E.M."/>
            <person name="Jaillon O."/>
            <person name="Du Pasquier L."/>
            <person name="Boudinot P."/>
            <person name="Liberles D.A."/>
            <person name="Volff J.N."/>
            <person name="Philippe H."/>
            <person name="Lenhard B."/>
            <person name="Roest Crollius H."/>
            <person name="Wincker P."/>
            <person name="Chourrout D."/>
        </authorList>
    </citation>
    <scope>NUCLEOTIDE SEQUENCE [LARGE SCALE GENOMIC DNA]</scope>
</reference>
<evidence type="ECO:0000256" key="1">
    <source>
        <dbReference type="SAM" id="MobiDB-lite"/>
    </source>
</evidence>
<dbReference type="Proteomes" id="UP000001307">
    <property type="component" value="Unassembled WGS sequence"/>
</dbReference>
<evidence type="ECO:0000313" key="3">
    <source>
        <dbReference type="Proteomes" id="UP000001307"/>
    </source>
</evidence>
<dbReference type="EMBL" id="FN653027">
    <property type="protein sequence ID" value="CBY07907.1"/>
    <property type="molecule type" value="Genomic_DNA"/>
</dbReference>
<dbReference type="AlphaFoldDB" id="E4X780"/>
<proteinExistence type="predicted"/>
<sequence>MMKLMGESASYYEQDGKLVFFCDNNGNGEYDKKLEKKFVYKKACKEQKIKKFLKKKAAGSCDKTTTTSSSTSTSTRAHIF</sequence>
<gene>
    <name evidence="2" type="ORF">GSOID_T00003269001</name>
</gene>
<protein>
    <submittedName>
        <fullName evidence="2">Uncharacterized protein</fullName>
    </submittedName>
</protein>
<keyword evidence="3" id="KW-1185">Reference proteome</keyword>
<evidence type="ECO:0000313" key="2">
    <source>
        <dbReference type="EMBL" id="CBY07907.1"/>
    </source>
</evidence>
<accession>E4X780</accession>
<feature type="compositionally biased region" description="Low complexity" evidence="1">
    <location>
        <begin position="64"/>
        <end position="80"/>
    </location>
</feature>
<name>E4X780_OIKDI</name>
<feature type="region of interest" description="Disordered" evidence="1">
    <location>
        <begin position="61"/>
        <end position="80"/>
    </location>
</feature>
<dbReference type="InParanoid" id="E4X780"/>
<organism evidence="2">
    <name type="scientific">Oikopleura dioica</name>
    <name type="common">Tunicate</name>
    <dbReference type="NCBI Taxonomy" id="34765"/>
    <lineage>
        <taxon>Eukaryota</taxon>
        <taxon>Metazoa</taxon>
        <taxon>Chordata</taxon>
        <taxon>Tunicata</taxon>
        <taxon>Appendicularia</taxon>
        <taxon>Copelata</taxon>
        <taxon>Oikopleuridae</taxon>
        <taxon>Oikopleura</taxon>
    </lineage>
</organism>